<gene>
    <name evidence="5" type="ORF">EBT44_01605</name>
</gene>
<dbReference type="GO" id="GO:0003841">
    <property type="term" value="F:1-acylglycerol-3-phosphate O-acyltransferase activity"/>
    <property type="evidence" value="ECO:0007669"/>
    <property type="project" value="TreeGrafter"/>
</dbReference>
<dbReference type="PANTHER" id="PTHR10434:SF55">
    <property type="entry name" value="POSSIBLE ACYLTRANSFERASE"/>
    <property type="match status" value="1"/>
</dbReference>
<keyword evidence="2" id="KW-0808">Transferase</keyword>
<dbReference type="SUPFAM" id="SSF69593">
    <property type="entry name" value="Glycerol-3-phosphate (1)-acyltransferase"/>
    <property type="match status" value="1"/>
</dbReference>
<dbReference type="GO" id="GO:0006654">
    <property type="term" value="P:phosphatidic acid biosynthetic process"/>
    <property type="evidence" value="ECO:0007669"/>
    <property type="project" value="TreeGrafter"/>
</dbReference>
<evidence type="ECO:0000259" key="4">
    <source>
        <dbReference type="SMART" id="SM00563"/>
    </source>
</evidence>
<dbReference type="CDD" id="cd07989">
    <property type="entry name" value="LPLAT_AGPAT-like"/>
    <property type="match status" value="1"/>
</dbReference>
<dbReference type="SMART" id="SM00563">
    <property type="entry name" value="PlsC"/>
    <property type="match status" value="1"/>
</dbReference>
<dbReference type="AlphaFoldDB" id="A0A965GCE5"/>
<protein>
    <submittedName>
        <fullName evidence="5">1-acyl-sn-glycerol-3-phosphate acyltransferase</fullName>
    </submittedName>
</protein>
<dbReference type="InterPro" id="IPR002123">
    <property type="entry name" value="Plipid/glycerol_acylTrfase"/>
</dbReference>
<organism evidence="5 6">
    <name type="scientific">Candidatus Fonsibacter lacus</name>
    <dbReference type="NCBI Taxonomy" id="2576439"/>
    <lineage>
        <taxon>Bacteria</taxon>
        <taxon>Pseudomonadati</taxon>
        <taxon>Pseudomonadota</taxon>
        <taxon>Alphaproteobacteria</taxon>
        <taxon>Candidatus Pelagibacterales</taxon>
        <taxon>Candidatus Pelagibacterales incertae sedis</taxon>
        <taxon>Candidatus Fonsibacter</taxon>
    </lineage>
</organism>
<name>A0A965GCE5_9PROT</name>
<comment type="pathway">
    <text evidence="1">Lipid metabolism.</text>
</comment>
<accession>A0A965GCE5</accession>
<proteinExistence type="predicted"/>
<reference evidence="5" key="1">
    <citation type="submission" date="2018-10" db="EMBL/GenBank/DDBJ databases">
        <title>Iterative Subtractive Binning of Freshwater Chronoseries Metagenomes Recovers Nearly Complete Genomes from over Four Hundred Novel Species.</title>
        <authorList>
            <person name="Rodriguez-R L.M."/>
            <person name="Tsementzi D."/>
            <person name="Luo C."/>
            <person name="Konstantinidis K.T."/>
        </authorList>
    </citation>
    <scope>NUCLEOTIDE SEQUENCE</scope>
    <source>
        <strain evidence="5">WB5_2A_028</strain>
    </source>
</reference>
<feature type="domain" description="Phospholipid/glycerol acyltransferase" evidence="4">
    <location>
        <begin position="63"/>
        <end position="181"/>
    </location>
</feature>
<dbReference type="Proteomes" id="UP000740727">
    <property type="component" value="Unassembled WGS sequence"/>
</dbReference>
<evidence type="ECO:0000313" key="6">
    <source>
        <dbReference type="Proteomes" id="UP000740727"/>
    </source>
</evidence>
<sequence>MAEQAGNSSESGSIAISYPPPTGNPLGVTPWFRFAAFFLRPLLFAIAKRDWRGVANIPKSGPIICISNHISYLDPLVFAHFLHDNGRAPRFLGKAELFRIPFIGTVLRGAGQVPVERESANARQALDHAIAFLNAGHLLGVYPEGTLTRDPGIWPMKAKTGVARLAILAQCKVVPCAQWGAQDVLPPYGRKISLFPRKTFHVWAGQPLDFSKWYGKEDDPIAVREATDFAMNALTTMLEELRGERAPEISFDPALSELPRVGNYKREKRRNQEKGGAQ</sequence>
<dbReference type="Pfam" id="PF01553">
    <property type="entry name" value="Acyltransferase"/>
    <property type="match status" value="1"/>
</dbReference>
<keyword evidence="3 5" id="KW-0012">Acyltransferase</keyword>
<comment type="caution">
    <text evidence="5">The sequence shown here is derived from an EMBL/GenBank/DDBJ whole genome shotgun (WGS) entry which is preliminary data.</text>
</comment>
<evidence type="ECO:0000256" key="1">
    <source>
        <dbReference type="ARBA" id="ARBA00005189"/>
    </source>
</evidence>
<evidence type="ECO:0000313" key="5">
    <source>
        <dbReference type="EMBL" id="NBR93543.1"/>
    </source>
</evidence>
<dbReference type="PANTHER" id="PTHR10434">
    <property type="entry name" value="1-ACYL-SN-GLYCEROL-3-PHOSPHATE ACYLTRANSFERASE"/>
    <property type="match status" value="1"/>
</dbReference>
<dbReference type="EMBL" id="RFXN01000010">
    <property type="protein sequence ID" value="NBR93543.1"/>
    <property type="molecule type" value="Genomic_DNA"/>
</dbReference>
<evidence type="ECO:0000256" key="2">
    <source>
        <dbReference type="ARBA" id="ARBA00022679"/>
    </source>
</evidence>
<dbReference type="GO" id="GO:0005886">
    <property type="term" value="C:plasma membrane"/>
    <property type="evidence" value="ECO:0007669"/>
    <property type="project" value="TreeGrafter"/>
</dbReference>
<evidence type="ECO:0000256" key="3">
    <source>
        <dbReference type="ARBA" id="ARBA00023315"/>
    </source>
</evidence>